<feature type="non-terminal residue" evidence="2">
    <location>
        <position position="1"/>
    </location>
</feature>
<organism evidence="2">
    <name type="scientific">uncultured Pseudonocardia sp</name>
    <dbReference type="NCBI Taxonomy" id="211455"/>
    <lineage>
        <taxon>Bacteria</taxon>
        <taxon>Bacillati</taxon>
        <taxon>Actinomycetota</taxon>
        <taxon>Actinomycetes</taxon>
        <taxon>Pseudonocardiales</taxon>
        <taxon>Pseudonocardiaceae</taxon>
        <taxon>Pseudonocardia</taxon>
        <taxon>environmental samples</taxon>
    </lineage>
</organism>
<accession>A0A6J4PUE2</accession>
<evidence type="ECO:0000313" key="2">
    <source>
        <dbReference type="EMBL" id="CAA9423796.1"/>
    </source>
</evidence>
<sequence>GVRARHEALQLVERARDGRTVGPGRSRGSRPAV</sequence>
<dbReference type="EMBL" id="CADCUS010000413">
    <property type="protein sequence ID" value="CAA9423796.1"/>
    <property type="molecule type" value="Genomic_DNA"/>
</dbReference>
<proteinExistence type="predicted"/>
<feature type="compositionally biased region" description="Basic and acidic residues" evidence="1">
    <location>
        <begin position="1"/>
        <end position="19"/>
    </location>
</feature>
<gene>
    <name evidence="2" type="ORF">AVDCRST_MAG66-2889</name>
</gene>
<evidence type="ECO:0000256" key="1">
    <source>
        <dbReference type="SAM" id="MobiDB-lite"/>
    </source>
</evidence>
<feature type="region of interest" description="Disordered" evidence="1">
    <location>
        <begin position="1"/>
        <end position="33"/>
    </location>
</feature>
<feature type="non-terminal residue" evidence="2">
    <location>
        <position position="33"/>
    </location>
</feature>
<name>A0A6J4PUE2_9PSEU</name>
<reference evidence="2" key="1">
    <citation type="submission" date="2020-02" db="EMBL/GenBank/DDBJ databases">
        <authorList>
            <person name="Meier V. D."/>
        </authorList>
    </citation>
    <scope>NUCLEOTIDE SEQUENCE</scope>
    <source>
        <strain evidence="2">AVDCRST_MAG66</strain>
    </source>
</reference>
<protein>
    <submittedName>
        <fullName evidence="2">Uncharacterized protein</fullName>
    </submittedName>
</protein>
<dbReference type="AlphaFoldDB" id="A0A6J4PUE2"/>